<dbReference type="SUPFAM" id="SSF55797">
    <property type="entry name" value="PR-1-like"/>
    <property type="match status" value="1"/>
</dbReference>
<dbReference type="PRINTS" id="PR00018">
    <property type="entry name" value="KRINGLE"/>
</dbReference>
<evidence type="ECO:0000256" key="1">
    <source>
        <dbReference type="ARBA" id="ARBA00022572"/>
    </source>
</evidence>
<evidence type="ECO:0000256" key="3">
    <source>
        <dbReference type="PROSITE-ProRule" id="PRU00121"/>
    </source>
</evidence>
<dbReference type="InterPro" id="IPR038178">
    <property type="entry name" value="Kringle_sf"/>
</dbReference>
<dbReference type="PRINTS" id="PR00838">
    <property type="entry name" value="V5ALLERGEN"/>
</dbReference>
<dbReference type="GO" id="GO:0005576">
    <property type="term" value="C:extracellular region"/>
    <property type="evidence" value="ECO:0007669"/>
    <property type="project" value="InterPro"/>
</dbReference>
<dbReference type="OrthoDB" id="335796at2759"/>
<accession>A0A8W8NAG6</accession>
<dbReference type="EnsemblMetazoa" id="G4980.2">
    <property type="protein sequence ID" value="G4980.2:cds"/>
    <property type="gene ID" value="G4980"/>
</dbReference>
<feature type="chain" id="PRO_5036469690" description="Kringle domain-containing protein" evidence="5">
    <location>
        <begin position="23"/>
        <end position="347"/>
    </location>
</feature>
<comment type="caution">
    <text evidence="3">Lacks conserved residue(s) required for the propagation of feature annotation.</text>
</comment>
<feature type="domain" description="Kringle" evidence="6">
    <location>
        <begin position="277"/>
        <end position="346"/>
    </location>
</feature>
<dbReference type="Gene3D" id="2.40.20.10">
    <property type="entry name" value="Plasminogen Kringle 4"/>
    <property type="match status" value="1"/>
</dbReference>
<evidence type="ECO:0000259" key="6">
    <source>
        <dbReference type="PROSITE" id="PS50070"/>
    </source>
</evidence>
<keyword evidence="5" id="KW-0732">Signal</keyword>
<dbReference type="PRINTS" id="PR00837">
    <property type="entry name" value="V5TPXLIKE"/>
</dbReference>
<dbReference type="PANTHER" id="PTHR10334">
    <property type="entry name" value="CYSTEINE-RICH SECRETORY PROTEIN-RELATED"/>
    <property type="match status" value="1"/>
</dbReference>
<evidence type="ECO:0000256" key="4">
    <source>
        <dbReference type="SAM" id="MobiDB-lite"/>
    </source>
</evidence>
<name>A0A8W8NAG6_MAGGI</name>
<dbReference type="SUPFAM" id="SSF57440">
    <property type="entry name" value="Kringle-like"/>
    <property type="match status" value="1"/>
</dbReference>
<keyword evidence="8" id="KW-1185">Reference proteome</keyword>
<protein>
    <recommendedName>
        <fullName evidence="6">Kringle domain-containing protein</fullName>
    </recommendedName>
</protein>
<feature type="compositionally biased region" description="Low complexity" evidence="4">
    <location>
        <begin position="255"/>
        <end position="267"/>
    </location>
</feature>
<organism evidence="7 8">
    <name type="scientific">Magallana gigas</name>
    <name type="common">Pacific oyster</name>
    <name type="synonym">Crassostrea gigas</name>
    <dbReference type="NCBI Taxonomy" id="29159"/>
    <lineage>
        <taxon>Eukaryota</taxon>
        <taxon>Metazoa</taxon>
        <taxon>Spiralia</taxon>
        <taxon>Lophotrochozoa</taxon>
        <taxon>Mollusca</taxon>
        <taxon>Bivalvia</taxon>
        <taxon>Autobranchia</taxon>
        <taxon>Pteriomorphia</taxon>
        <taxon>Ostreida</taxon>
        <taxon>Ostreoidea</taxon>
        <taxon>Ostreidae</taxon>
        <taxon>Magallana</taxon>
    </lineage>
</organism>
<feature type="region of interest" description="Disordered" evidence="4">
    <location>
        <begin position="255"/>
        <end position="274"/>
    </location>
</feature>
<proteinExistence type="predicted"/>
<dbReference type="InterPro" id="IPR018244">
    <property type="entry name" value="Allrgn_V5/Tpx1_CS"/>
</dbReference>
<keyword evidence="1 3" id="KW-0420">Kringle</keyword>
<reference evidence="7" key="1">
    <citation type="submission" date="2022-08" db="UniProtKB">
        <authorList>
            <consortium name="EnsemblMetazoa"/>
        </authorList>
    </citation>
    <scope>IDENTIFICATION</scope>
    <source>
        <strain evidence="7">05x7-T-G4-1.051#20</strain>
    </source>
</reference>
<dbReference type="SMART" id="SM00130">
    <property type="entry name" value="KR"/>
    <property type="match status" value="1"/>
</dbReference>
<dbReference type="InterPro" id="IPR000001">
    <property type="entry name" value="Kringle"/>
</dbReference>
<dbReference type="InterPro" id="IPR013806">
    <property type="entry name" value="Kringle-like"/>
</dbReference>
<dbReference type="InterPro" id="IPR035940">
    <property type="entry name" value="CAP_sf"/>
</dbReference>
<dbReference type="AlphaFoldDB" id="A0A8W8NAG6"/>
<feature type="compositionally biased region" description="Basic and acidic residues" evidence="4">
    <location>
        <begin position="55"/>
        <end position="66"/>
    </location>
</feature>
<evidence type="ECO:0000256" key="2">
    <source>
        <dbReference type="ARBA" id="ARBA00023157"/>
    </source>
</evidence>
<dbReference type="InterPro" id="IPR014044">
    <property type="entry name" value="CAP_dom"/>
</dbReference>
<dbReference type="InterPro" id="IPR002413">
    <property type="entry name" value="V5_allergen-like"/>
</dbReference>
<sequence length="347" mass="37617">MLRTTTFLPCVVCLLLLFGTIGIHCFPRASEGNEERENLVHFLRSLNLELPLENDDVRDPQSDTQKRQITSDQKKYLDAHNAARSNVNPTAANMKKMKWSDDLAVVAQNYANKCIWGHNSARTTETKVLTSEFSYVGENLYATSSSTVDPTYAVENWDSEKKDYTYNSNTCSDVCGHYTQVVWANSEYLGCASKTCTSISGLPSSYTGGTIVVCNYGNGGNRRGVKPYVSGASCSSCPGGYTCSGNLCVNGSDTSSGSGSGGSTTTDPGNENIPDKDCYTGDGSSYSGTVSKTASGKTCLTWSNVYPFLPNNNHCRNYFAQYGITEPVCYMQAGTYYVEPCGIPKCV</sequence>
<feature type="region of interest" description="Disordered" evidence="4">
    <location>
        <begin position="53"/>
        <end position="75"/>
    </location>
</feature>
<dbReference type="PROSITE" id="PS50070">
    <property type="entry name" value="KRINGLE_2"/>
    <property type="match status" value="1"/>
</dbReference>
<keyword evidence="2" id="KW-1015">Disulfide bond</keyword>
<dbReference type="Gene3D" id="3.40.33.10">
    <property type="entry name" value="CAP"/>
    <property type="match status" value="1"/>
</dbReference>
<evidence type="ECO:0000256" key="5">
    <source>
        <dbReference type="SAM" id="SignalP"/>
    </source>
</evidence>
<evidence type="ECO:0000313" key="8">
    <source>
        <dbReference type="Proteomes" id="UP000005408"/>
    </source>
</evidence>
<dbReference type="SMART" id="SM00198">
    <property type="entry name" value="SCP"/>
    <property type="match status" value="1"/>
</dbReference>
<dbReference type="InterPro" id="IPR001283">
    <property type="entry name" value="CRISP-related"/>
</dbReference>
<feature type="signal peptide" evidence="5">
    <location>
        <begin position="1"/>
        <end position="22"/>
    </location>
</feature>
<dbReference type="Pfam" id="PF00188">
    <property type="entry name" value="CAP"/>
    <property type="match status" value="1"/>
</dbReference>
<dbReference type="Proteomes" id="UP000005408">
    <property type="component" value="Unassembled WGS sequence"/>
</dbReference>
<dbReference type="PROSITE" id="PS01009">
    <property type="entry name" value="CRISP_1"/>
    <property type="match status" value="1"/>
</dbReference>
<evidence type="ECO:0000313" key="7">
    <source>
        <dbReference type="EnsemblMetazoa" id="G4980.2:cds"/>
    </source>
</evidence>